<name>A0ABS4TW35_9PSEU</name>
<dbReference type="Gene3D" id="1.20.910.10">
    <property type="entry name" value="Heme oxygenase-like"/>
    <property type="match status" value="1"/>
</dbReference>
<evidence type="ECO:0000313" key="1">
    <source>
        <dbReference type="EMBL" id="MBP2328619.1"/>
    </source>
</evidence>
<sequence length="499" mass="57228">MREVMDLRDARQNAIASHPFFGWLHADHVPLEERLTFAPMAAFFVMQFRDMNRWVLRFPEPRDEYEWIIDAGTWEDEKHSHLFLEDWRKLALDQKLGWKASDMLWWLFLSEDQEVFRRSGMEFISLAVEDADDALVRFGHSEAGEATGHVMLDNTSKVATALSERTGLEYRYFGKYHLDLESGHVANTEGVFEEQILDSRRRVSAMELCGRMFDLFERIFDGFMTYAHTYIDSGTVPRRSPSRRATEEWTAPPLAIHPADHRDVEMARLIEERKARVATHPFYGWLSKESGLSPLQKLQRFIPMWMMDVLGYRDLNKYAMSYTDPENAAQQAINAWASRLSTHSDLFLADWDALGLDTVLGFSASETLEFIFLDTDMDLHREHMIEFAKLAHRHSDPAVRWWMMTALESTGEAFFAHTRPLARVVEETTNVRLDYLCGRHDAPQSGTSVGGVDDGVPPASLNAVTLGVAQGLVNHVFDAMDSQLWRSLAVARANKFAVP</sequence>
<protein>
    <submittedName>
        <fullName evidence="1">Uncharacterized protein</fullName>
    </submittedName>
</protein>
<organism evidence="1 2">
    <name type="scientific">Kibdelosporangium banguiense</name>
    <dbReference type="NCBI Taxonomy" id="1365924"/>
    <lineage>
        <taxon>Bacteria</taxon>
        <taxon>Bacillati</taxon>
        <taxon>Actinomycetota</taxon>
        <taxon>Actinomycetes</taxon>
        <taxon>Pseudonocardiales</taxon>
        <taxon>Pseudonocardiaceae</taxon>
        <taxon>Kibdelosporangium</taxon>
    </lineage>
</organism>
<proteinExistence type="predicted"/>
<dbReference type="Proteomes" id="UP001519332">
    <property type="component" value="Unassembled WGS sequence"/>
</dbReference>
<dbReference type="EMBL" id="JAGINW010000001">
    <property type="protein sequence ID" value="MBP2328619.1"/>
    <property type="molecule type" value="Genomic_DNA"/>
</dbReference>
<dbReference type="InterPro" id="IPR016084">
    <property type="entry name" value="Haem_Oase-like_multi-hlx"/>
</dbReference>
<reference evidence="1 2" key="1">
    <citation type="submission" date="2021-03" db="EMBL/GenBank/DDBJ databases">
        <title>Sequencing the genomes of 1000 actinobacteria strains.</title>
        <authorList>
            <person name="Klenk H.-P."/>
        </authorList>
    </citation>
    <scope>NUCLEOTIDE SEQUENCE [LARGE SCALE GENOMIC DNA]</scope>
    <source>
        <strain evidence="1 2">DSM 46670</strain>
    </source>
</reference>
<accession>A0ABS4TW35</accession>
<dbReference type="RefSeq" id="WP_209645578.1">
    <property type="nucleotide sequence ID" value="NZ_JAGINW010000001.1"/>
</dbReference>
<evidence type="ECO:0000313" key="2">
    <source>
        <dbReference type="Proteomes" id="UP001519332"/>
    </source>
</evidence>
<keyword evidence="2" id="KW-1185">Reference proteome</keyword>
<gene>
    <name evidence="1" type="ORF">JOF56_009004</name>
</gene>
<comment type="caution">
    <text evidence="1">The sequence shown here is derived from an EMBL/GenBank/DDBJ whole genome shotgun (WGS) entry which is preliminary data.</text>
</comment>